<keyword evidence="4 6" id="KW-1133">Transmembrane helix</keyword>
<protein>
    <submittedName>
        <fullName evidence="7">Putative PurR-regulated permease PerM</fullName>
    </submittedName>
</protein>
<feature type="transmembrane region" description="Helical" evidence="6">
    <location>
        <begin position="272"/>
        <end position="290"/>
    </location>
</feature>
<dbReference type="GO" id="GO:0016020">
    <property type="term" value="C:membrane"/>
    <property type="evidence" value="ECO:0007669"/>
    <property type="project" value="UniProtKB-SubCell"/>
</dbReference>
<evidence type="ECO:0000256" key="5">
    <source>
        <dbReference type="ARBA" id="ARBA00023136"/>
    </source>
</evidence>
<comment type="subcellular location">
    <subcellularLocation>
        <location evidence="1">Membrane</location>
        <topology evidence="1">Multi-pass membrane protein</topology>
    </subcellularLocation>
</comment>
<comment type="caution">
    <text evidence="7">The sequence shown here is derived from an EMBL/GenBank/DDBJ whole genome shotgun (WGS) entry which is preliminary data.</text>
</comment>
<organism evidence="7 8">
    <name type="scientific">Spirosoma oryzae</name>
    <dbReference type="NCBI Taxonomy" id="1469603"/>
    <lineage>
        <taxon>Bacteria</taxon>
        <taxon>Pseudomonadati</taxon>
        <taxon>Bacteroidota</taxon>
        <taxon>Cytophagia</taxon>
        <taxon>Cytophagales</taxon>
        <taxon>Cytophagaceae</taxon>
        <taxon>Spirosoma</taxon>
    </lineage>
</organism>
<feature type="transmembrane region" description="Helical" evidence="6">
    <location>
        <begin position="208"/>
        <end position="230"/>
    </location>
</feature>
<keyword evidence="5 6" id="KW-0472">Membrane</keyword>
<dbReference type="Pfam" id="PF01594">
    <property type="entry name" value="AI-2E_transport"/>
    <property type="match status" value="1"/>
</dbReference>
<evidence type="ECO:0000313" key="8">
    <source>
        <dbReference type="Proteomes" id="UP000238375"/>
    </source>
</evidence>
<feature type="transmembrane region" description="Helical" evidence="6">
    <location>
        <begin position="311"/>
        <end position="336"/>
    </location>
</feature>
<dbReference type="PANTHER" id="PTHR21716">
    <property type="entry name" value="TRANSMEMBRANE PROTEIN"/>
    <property type="match status" value="1"/>
</dbReference>
<dbReference type="PANTHER" id="PTHR21716:SF62">
    <property type="entry name" value="TRANSPORT PROTEIN YDBI-RELATED"/>
    <property type="match status" value="1"/>
</dbReference>
<dbReference type="Proteomes" id="UP000238375">
    <property type="component" value="Unassembled WGS sequence"/>
</dbReference>
<reference evidence="7 8" key="1">
    <citation type="submission" date="2018-03" db="EMBL/GenBank/DDBJ databases">
        <title>Genomic Encyclopedia of Archaeal and Bacterial Type Strains, Phase II (KMG-II): from individual species to whole genera.</title>
        <authorList>
            <person name="Goeker M."/>
        </authorList>
    </citation>
    <scope>NUCLEOTIDE SEQUENCE [LARGE SCALE GENOMIC DNA]</scope>
    <source>
        <strain evidence="7 8">DSM 28354</strain>
    </source>
</reference>
<feature type="transmembrane region" description="Helical" evidence="6">
    <location>
        <begin position="21"/>
        <end position="51"/>
    </location>
</feature>
<evidence type="ECO:0000256" key="6">
    <source>
        <dbReference type="SAM" id="Phobius"/>
    </source>
</evidence>
<gene>
    <name evidence="7" type="ORF">CLV58_11191</name>
</gene>
<dbReference type="EMBL" id="PVTE01000011">
    <property type="protein sequence ID" value="PRY37053.1"/>
    <property type="molecule type" value="Genomic_DNA"/>
</dbReference>
<dbReference type="RefSeq" id="WP_106138531.1">
    <property type="nucleotide sequence ID" value="NZ_PVTE01000011.1"/>
</dbReference>
<dbReference type="InterPro" id="IPR002549">
    <property type="entry name" value="AI-2E-like"/>
</dbReference>
<dbReference type="AlphaFoldDB" id="A0A2T0SUL4"/>
<comment type="similarity">
    <text evidence="2">Belongs to the autoinducer-2 exporter (AI-2E) (TC 2.A.86) family.</text>
</comment>
<name>A0A2T0SUL4_9BACT</name>
<evidence type="ECO:0000256" key="3">
    <source>
        <dbReference type="ARBA" id="ARBA00022692"/>
    </source>
</evidence>
<evidence type="ECO:0000256" key="4">
    <source>
        <dbReference type="ARBA" id="ARBA00022989"/>
    </source>
</evidence>
<accession>A0A2T0SUL4</accession>
<feature type="transmembrane region" description="Helical" evidence="6">
    <location>
        <begin position="237"/>
        <end position="266"/>
    </location>
</feature>
<evidence type="ECO:0000256" key="1">
    <source>
        <dbReference type="ARBA" id="ARBA00004141"/>
    </source>
</evidence>
<sequence>MDNPSPRLDTATFAQRVSITVGITILFVLLVWLFGVSFNVFLLIVASLLIALPLRAGARKLHDRFGLNETLALTLVIVGVLGILSLMVWLLASRISEQITEFQEQTPEAIRNFQQRLSSSKLGQQVVGSLPNPSELMKNGSKLLTQATGVLSGTFGALSNVYVVLFMAAFIIADPTLYRRGIIWLVPQKGRKRTGEILDKLDKTLVNWLLGQLFSMTVVGVLTAIGLWVLGVRLAGVLALFAGLISFIPNLGPIIALIPALLFAFLDGPQQALYVLILYLGVQTIESSLATPLVQKKMIDMPPALVFGSQLVIGAFGGILGLMLATPIVAMLMILVQTLYVQDILGDETMNVDS</sequence>
<evidence type="ECO:0000313" key="7">
    <source>
        <dbReference type="EMBL" id="PRY37053.1"/>
    </source>
</evidence>
<dbReference type="OrthoDB" id="5761230at2"/>
<feature type="transmembrane region" description="Helical" evidence="6">
    <location>
        <begin position="147"/>
        <end position="172"/>
    </location>
</feature>
<evidence type="ECO:0000256" key="2">
    <source>
        <dbReference type="ARBA" id="ARBA00009773"/>
    </source>
</evidence>
<keyword evidence="3 6" id="KW-0812">Transmembrane</keyword>
<dbReference type="GO" id="GO:0055085">
    <property type="term" value="P:transmembrane transport"/>
    <property type="evidence" value="ECO:0007669"/>
    <property type="project" value="TreeGrafter"/>
</dbReference>
<proteinExistence type="inferred from homology"/>
<feature type="transmembrane region" description="Helical" evidence="6">
    <location>
        <begin position="71"/>
        <end position="92"/>
    </location>
</feature>
<keyword evidence="8" id="KW-1185">Reference proteome</keyword>